<proteinExistence type="predicted"/>
<reference evidence="1" key="1">
    <citation type="journal article" date="2020" name="Fungal Divers.">
        <title>Resolving the Mortierellaceae phylogeny through synthesis of multi-gene phylogenetics and phylogenomics.</title>
        <authorList>
            <person name="Vandepol N."/>
            <person name="Liber J."/>
            <person name="Desiro A."/>
            <person name="Na H."/>
            <person name="Kennedy M."/>
            <person name="Barry K."/>
            <person name="Grigoriev I.V."/>
            <person name="Miller A.N."/>
            <person name="O'Donnell K."/>
            <person name="Stajich J.E."/>
            <person name="Bonito G."/>
        </authorList>
    </citation>
    <scope>NUCLEOTIDE SEQUENCE</scope>
    <source>
        <strain evidence="1">KOD1015</strain>
    </source>
</reference>
<keyword evidence="2" id="KW-1185">Reference proteome</keyword>
<dbReference type="SUPFAM" id="SSF48371">
    <property type="entry name" value="ARM repeat"/>
    <property type="match status" value="1"/>
</dbReference>
<evidence type="ECO:0000313" key="1">
    <source>
        <dbReference type="EMBL" id="KAF9577286.1"/>
    </source>
</evidence>
<dbReference type="InterPro" id="IPR019538">
    <property type="entry name" value="PSMD5"/>
</dbReference>
<dbReference type="InterPro" id="IPR016024">
    <property type="entry name" value="ARM-type_fold"/>
</dbReference>
<dbReference type="GO" id="GO:0043248">
    <property type="term" value="P:proteasome assembly"/>
    <property type="evidence" value="ECO:0007669"/>
    <property type="project" value="InterPro"/>
</dbReference>
<dbReference type="InterPro" id="IPR011989">
    <property type="entry name" value="ARM-like"/>
</dbReference>
<dbReference type="OrthoDB" id="10250600at2759"/>
<dbReference type="AlphaFoldDB" id="A0A9P6KA26"/>
<sequence length="316" mass="34388">MLETLVGLASQSLEASKALDSTGLMEPLRAGLASADILTRFNIIEILAEFGTTTPGSEYLDSSGILAQIANVVQEEAQQDSLGVTAILKLYGQLGASEHVDFVSLDMKYQILNQLERLLVESMAAIGLIGGNVQNVEWVTQSPCAETFVGVFGSLTRDLKVAWFHSLAQIFSCSPEPSPETEQLVARFYSQLERPDQSPFMARLLVSAKSRTPELAMAALSVLRSLVHFGFGVQKMGADRDAIMFLVERNSQDSHAEKVAKFEIIDTILQTSQNVQSATGTQVLTAEQASRLELIRRQGPFFLRATATVSIQDMAA</sequence>
<organism evidence="1 2">
    <name type="scientific">Lunasporangiospora selenospora</name>
    <dbReference type="NCBI Taxonomy" id="979761"/>
    <lineage>
        <taxon>Eukaryota</taxon>
        <taxon>Fungi</taxon>
        <taxon>Fungi incertae sedis</taxon>
        <taxon>Mucoromycota</taxon>
        <taxon>Mortierellomycotina</taxon>
        <taxon>Mortierellomycetes</taxon>
        <taxon>Mortierellales</taxon>
        <taxon>Mortierellaceae</taxon>
        <taxon>Lunasporangiospora</taxon>
    </lineage>
</organism>
<gene>
    <name evidence="1" type="ORF">BGW38_007612</name>
</gene>
<protein>
    <recommendedName>
        <fullName evidence="3">26S proteasome non-ATPase regulatory subunit 5</fullName>
    </recommendedName>
</protein>
<evidence type="ECO:0008006" key="3">
    <source>
        <dbReference type="Google" id="ProtNLM"/>
    </source>
</evidence>
<accession>A0A9P6KA26</accession>
<dbReference type="Gene3D" id="1.25.10.10">
    <property type="entry name" value="Leucine-rich Repeat Variant"/>
    <property type="match status" value="1"/>
</dbReference>
<dbReference type="PANTHER" id="PTHR13554:SF10">
    <property type="entry name" value="26S PROTEASOME NON-ATPASE REGULATORY SUBUNIT 5"/>
    <property type="match status" value="1"/>
</dbReference>
<evidence type="ECO:0000313" key="2">
    <source>
        <dbReference type="Proteomes" id="UP000780801"/>
    </source>
</evidence>
<dbReference type="Proteomes" id="UP000780801">
    <property type="component" value="Unassembled WGS sequence"/>
</dbReference>
<dbReference type="EMBL" id="JAABOA010005037">
    <property type="protein sequence ID" value="KAF9577286.1"/>
    <property type="molecule type" value="Genomic_DNA"/>
</dbReference>
<dbReference type="GO" id="GO:0005829">
    <property type="term" value="C:cytosol"/>
    <property type="evidence" value="ECO:0007669"/>
    <property type="project" value="TreeGrafter"/>
</dbReference>
<name>A0A9P6KA26_9FUNG</name>
<comment type="caution">
    <text evidence="1">The sequence shown here is derived from an EMBL/GenBank/DDBJ whole genome shotgun (WGS) entry which is preliminary data.</text>
</comment>
<dbReference type="Pfam" id="PF10508">
    <property type="entry name" value="Proteasom_PSMB"/>
    <property type="match status" value="1"/>
</dbReference>
<dbReference type="PANTHER" id="PTHR13554">
    <property type="entry name" value="26S PROTEASOME NON-ATPASE REGULATORY SUBUNIT 5-RELATED"/>
    <property type="match status" value="1"/>
</dbReference>